<organism evidence="1 2">
    <name type="scientific">Capnocytophaga granulosa</name>
    <dbReference type="NCBI Taxonomy" id="45242"/>
    <lineage>
        <taxon>Bacteria</taxon>
        <taxon>Pseudomonadati</taxon>
        <taxon>Bacteroidota</taxon>
        <taxon>Flavobacteriia</taxon>
        <taxon>Flavobacteriales</taxon>
        <taxon>Flavobacteriaceae</taxon>
        <taxon>Capnocytophaga</taxon>
    </lineage>
</organism>
<protein>
    <recommendedName>
        <fullName evidence="3">DNA polymerase-3 subunit gamma/tau</fullName>
    </recommendedName>
</protein>
<comment type="caution">
    <text evidence="1">The sequence shown here is derived from an EMBL/GenBank/DDBJ whole genome shotgun (WGS) entry which is preliminary data.</text>
</comment>
<gene>
    <name evidence="1" type="ORF">SAMN05444420_10358</name>
</gene>
<dbReference type="Proteomes" id="UP000182771">
    <property type="component" value="Unassembled WGS sequence"/>
</dbReference>
<evidence type="ECO:0000313" key="2">
    <source>
        <dbReference type="Proteomes" id="UP000182771"/>
    </source>
</evidence>
<sequence>MRDDHNLSSQDLPAENYTKEDFDRVWQNMLTILDKRGEHLLISYLGKTTPAIDKDIIHIEVSSNIADIDIRSHQQRLLTYIHKQLKNHHITMEITLNRAAAVAATPYTLEEKYNALKEQNPFLETFVQELGLQF</sequence>
<dbReference type="GeneID" id="85017007"/>
<reference evidence="1 2" key="1">
    <citation type="submission" date="2016-10" db="EMBL/GenBank/DDBJ databases">
        <authorList>
            <person name="Varghese N."/>
            <person name="Submissions S."/>
        </authorList>
    </citation>
    <scope>NUCLEOTIDE SEQUENCE [LARGE SCALE GENOMIC DNA]</scope>
    <source>
        <strain evidence="1 2">DSM 11449</strain>
    </source>
</reference>
<name>A0A1H2V487_9FLAO</name>
<dbReference type="AlphaFoldDB" id="A0A1H2V487"/>
<accession>A0A1H2V487</accession>
<dbReference type="EMBL" id="FNND01000003">
    <property type="protein sequence ID" value="SDW63115.1"/>
    <property type="molecule type" value="Genomic_DNA"/>
</dbReference>
<keyword evidence="2" id="KW-1185">Reference proteome</keyword>
<evidence type="ECO:0000313" key="1">
    <source>
        <dbReference type="EMBL" id="SDW63115.1"/>
    </source>
</evidence>
<dbReference type="OrthoDB" id="1467297at2"/>
<proteinExistence type="predicted"/>
<evidence type="ECO:0008006" key="3">
    <source>
        <dbReference type="Google" id="ProtNLM"/>
    </source>
</evidence>
<dbReference type="RefSeq" id="WP_009641131.1">
    <property type="nucleotide sequence ID" value="NZ_CALGWW010000048.1"/>
</dbReference>